<dbReference type="OrthoDB" id="270639at2759"/>
<dbReference type="GO" id="GO:0016150">
    <property type="term" value="F:translation release factor activity, codon nonspecific"/>
    <property type="evidence" value="ECO:0007669"/>
    <property type="project" value="TreeGrafter"/>
</dbReference>
<evidence type="ECO:0000256" key="1">
    <source>
        <dbReference type="SAM" id="Coils"/>
    </source>
</evidence>
<protein>
    <recommendedName>
        <fullName evidence="3">Prokaryotic-type class I peptide chain release factors domain-containing protein</fullName>
    </recommendedName>
</protein>
<gene>
    <name evidence="4" type="ORF">DHEL01_v203809</name>
</gene>
<dbReference type="STRING" id="158607.A0A2P5I5M6"/>
<dbReference type="AlphaFoldDB" id="A0A2P5I5M6"/>
<comment type="caution">
    <text evidence="4">The sequence shown here is derived from an EMBL/GenBank/DDBJ whole genome shotgun (WGS) entry which is preliminary data.</text>
</comment>
<dbReference type="Gene3D" id="3.30.160.20">
    <property type="match status" value="1"/>
</dbReference>
<evidence type="ECO:0000313" key="4">
    <source>
        <dbReference type="EMBL" id="POS77803.1"/>
    </source>
</evidence>
<feature type="compositionally biased region" description="Basic and acidic residues" evidence="2">
    <location>
        <begin position="170"/>
        <end position="179"/>
    </location>
</feature>
<dbReference type="PANTHER" id="PTHR11075:SF54">
    <property type="entry name" value="LARGE RIBOSOMAL SUBUNIT PROTEIN ML62"/>
    <property type="match status" value="1"/>
</dbReference>
<reference evidence="4" key="1">
    <citation type="submission" date="2017-09" db="EMBL/GenBank/DDBJ databases">
        <title>Polyketide synthases of a Diaporthe helianthi virulent isolate.</title>
        <authorList>
            <person name="Baroncelli R."/>
        </authorList>
    </citation>
    <scope>NUCLEOTIDE SEQUENCE [LARGE SCALE GENOMIC DNA]</scope>
    <source>
        <strain evidence="4">7/96</strain>
    </source>
</reference>
<dbReference type="InterPro" id="IPR000352">
    <property type="entry name" value="Pep_chain_release_fac_I"/>
</dbReference>
<sequence>MTTRSLTRLPLLTYLPLPLTLPKAIQLAPWKRFARYQAFDAAFDPDDLAEARKWRQGFSEAAIPKGTTSFARSSGPGGQHVNKTETKAITTWAVSELSQIVPKLMRPMLRSSKNYVKGKDCISFQAQTSRDRNANADENRAKLLQELQQMYSDAVPGDTSVEKVKKHRALEKSFRESRLKAKKHQSSKKQSRKGGGSE</sequence>
<organism evidence="4 5">
    <name type="scientific">Diaporthe helianthi</name>
    <dbReference type="NCBI Taxonomy" id="158607"/>
    <lineage>
        <taxon>Eukaryota</taxon>
        <taxon>Fungi</taxon>
        <taxon>Dikarya</taxon>
        <taxon>Ascomycota</taxon>
        <taxon>Pezizomycotina</taxon>
        <taxon>Sordariomycetes</taxon>
        <taxon>Sordariomycetidae</taxon>
        <taxon>Diaporthales</taxon>
        <taxon>Diaporthaceae</taxon>
        <taxon>Diaporthe</taxon>
    </lineage>
</organism>
<keyword evidence="5" id="KW-1185">Reference proteome</keyword>
<dbReference type="InterPro" id="IPR052104">
    <property type="entry name" value="Mito_Release_Factor_mL62"/>
</dbReference>
<keyword evidence="1" id="KW-0175">Coiled coil</keyword>
<dbReference type="GO" id="GO:0004045">
    <property type="term" value="F:peptidyl-tRNA hydrolase activity"/>
    <property type="evidence" value="ECO:0007669"/>
    <property type="project" value="TreeGrafter"/>
</dbReference>
<dbReference type="EMBL" id="MAVT02000239">
    <property type="protein sequence ID" value="POS77803.1"/>
    <property type="molecule type" value="Genomic_DNA"/>
</dbReference>
<dbReference type="GO" id="GO:0005762">
    <property type="term" value="C:mitochondrial large ribosomal subunit"/>
    <property type="evidence" value="ECO:0007669"/>
    <property type="project" value="TreeGrafter"/>
</dbReference>
<feature type="region of interest" description="Disordered" evidence="2">
    <location>
        <begin position="154"/>
        <end position="198"/>
    </location>
</feature>
<name>A0A2P5I5M6_DIAHE</name>
<dbReference type="InParanoid" id="A0A2P5I5M6"/>
<dbReference type="FunCoup" id="A0A2P5I5M6">
    <property type="interactions" value="284"/>
</dbReference>
<dbReference type="Proteomes" id="UP000094444">
    <property type="component" value="Unassembled WGS sequence"/>
</dbReference>
<evidence type="ECO:0000259" key="3">
    <source>
        <dbReference type="Pfam" id="PF00472"/>
    </source>
</evidence>
<dbReference type="SUPFAM" id="SSF110916">
    <property type="entry name" value="Peptidyl-tRNA hydrolase domain-like"/>
    <property type="match status" value="1"/>
</dbReference>
<dbReference type="Pfam" id="PF00472">
    <property type="entry name" value="RF-1"/>
    <property type="match status" value="1"/>
</dbReference>
<feature type="domain" description="Prokaryotic-type class I peptide chain release factors" evidence="3">
    <location>
        <begin position="68"/>
        <end position="192"/>
    </location>
</feature>
<feature type="coiled-coil region" evidence="1">
    <location>
        <begin position="126"/>
        <end position="153"/>
    </location>
</feature>
<dbReference type="PANTHER" id="PTHR11075">
    <property type="entry name" value="PEPTIDE CHAIN RELEASE FACTOR"/>
    <property type="match status" value="1"/>
</dbReference>
<feature type="compositionally biased region" description="Basic residues" evidence="2">
    <location>
        <begin position="180"/>
        <end position="192"/>
    </location>
</feature>
<evidence type="ECO:0000313" key="5">
    <source>
        <dbReference type="Proteomes" id="UP000094444"/>
    </source>
</evidence>
<evidence type="ECO:0000256" key="2">
    <source>
        <dbReference type="SAM" id="MobiDB-lite"/>
    </source>
</evidence>
<dbReference type="GO" id="GO:0070126">
    <property type="term" value="P:mitochondrial translational termination"/>
    <property type="evidence" value="ECO:0007669"/>
    <property type="project" value="TreeGrafter"/>
</dbReference>
<accession>A0A2P5I5M6</accession>
<proteinExistence type="predicted"/>